<gene>
    <name evidence="1" type="ORF">OKA04_12315</name>
</gene>
<reference evidence="1 2" key="1">
    <citation type="submission" date="2022-10" db="EMBL/GenBank/DDBJ databases">
        <title>Luteolibacter flavescens strain MCCC 1K03193, whole genome shotgun sequencing project.</title>
        <authorList>
            <person name="Zhao G."/>
            <person name="Shen L."/>
        </authorList>
    </citation>
    <scope>NUCLEOTIDE SEQUENCE [LARGE SCALE GENOMIC DNA]</scope>
    <source>
        <strain evidence="1 2">MCCC 1K03193</strain>
    </source>
</reference>
<accession>A0ABT3FPL2</accession>
<evidence type="ECO:0000313" key="1">
    <source>
        <dbReference type="EMBL" id="MCW1885515.1"/>
    </source>
</evidence>
<evidence type="ECO:0000313" key="2">
    <source>
        <dbReference type="Proteomes" id="UP001207930"/>
    </source>
</evidence>
<name>A0ABT3FPL2_9BACT</name>
<dbReference type="RefSeq" id="WP_264501472.1">
    <property type="nucleotide sequence ID" value="NZ_JAPDDS010000006.1"/>
</dbReference>
<sequence>MSAQQQRILIVLSAEDGVFLGASETTDSGSPIPLDLAALAALLPALNAAAVTRVGELEGEAMVLADNHATALKELAQSKDMQRISELADLAQQHADEIARLTAVPEPPPSTLLSDLNAVFRAAVPVELQGSFGIAFATVRVLLQADETDLARATIEAIEVPPELAEAKAAMMELIPSSTAEPES</sequence>
<keyword evidence="2" id="KW-1185">Reference proteome</keyword>
<organism evidence="1 2">
    <name type="scientific">Luteolibacter flavescens</name>
    <dbReference type="NCBI Taxonomy" id="1859460"/>
    <lineage>
        <taxon>Bacteria</taxon>
        <taxon>Pseudomonadati</taxon>
        <taxon>Verrucomicrobiota</taxon>
        <taxon>Verrucomicrobiia</taxon>
        <taxon>Verrucomicrobiales</taxon>
        <taxon>Verrucomicrobiaceae</taxon>
        <taxon>Luteolibacter</taxon>
    </lineage>
</organism>
<dbReference type="EMBL" id="JAPDDS010000006">
    <property type="protein sequence ID" value="MCW1885515.1"/>
    <property type="molecule type" value="Genomic_DNA"/>
</dbReference>
<proteinExistence type="predicted"/>
<dbReference type="Proteomes" id="UP001207930">
    <property type="component" value="Unassembled WGS sequence"/>
</dbReference>
<comment type="caution">
    <text evidence="1">The sequence shown here is derived from an EMBL/GenBank/DDBJ whole genome shotgun (WGS) entry which is preliminary data.</text>
</comment>
<protein>
    <submittedName>
        <fullName evidence="1">Uncharacterized protein</fullName>
    </submittedName>
</protein>